<dbReference type="InterPro" id="IPR014716">
    <property type="entry name" value="Fibrinogen_a/b/g_C_1"/>
</dbReference>
<dbReference type="NCBIfam" id="NF040941">
    <property type="entry name" value="GGGWT_bact"/>
    <property type="match status" value="1"/>
</dbReference>
<evidence type="ECO:0000313" key="4">
    <source>
        <dbReference type="Proteomes" id="UP000828390"/>
    </source>
</evidence>
<dbReference type="AlphaFoldDB" id="A0A9D4EG68"/>
<dbReference type="Gene3D" id="3.90.215.10">
    <property type="entry name" value="Gamma Fibrinogen, chain A, domain 1"/>
    <property type="match status" value="1"/>
</dbReference>
<dbReference type="Gene3D" id="2.20.100.10">
    <property type="entry name" value="Thrombospondin type-1 (TSP1) repeat"/>
    <property type="match status" value="3"/>
</dbReference>
<name>A0A9D4EG68_DREPO</name>
<dbReference type="InterPro" id="IPR036056">
    <property type="entry name" value="Fibrinogen-like_C"/>
</dbReference>
<dbReference type="Proteomes" id="UP000828390">
    <property type="component" value="Unassembled WGS sequence"/>
</dbReference>
<keyword evidence="4" id="KW-1185">Reference proteome</keyword>
<dbReference type="Pfam" id="PF00090">
    <property type="entry name" value="TSP_1"/>
    <property type="match status" value="3"/>
</dbReference>
<dbReference type="PANTHER" id="PTHR22906:SF21">
    <property type="entry name" value="SEMA DOMAIN-CONTAINING PROTEIN"/>
    <property type="match status" value="1"/>
</dbReference>
<proteinExistence type="predicted"/>
<keyword evidence="2" id="KW-1015">Disulfide bond</keyword>
<dbReference type="EMBL" id="JAIWYP010000009">
    <property type="protein sequence ID" value="KAH3778574.1"/>
    <property type="molecule type" value="Genomic_DNA"/>
</dbReference>
<dbReference type="PROSITE" id="PS50092">
    <property type="entry name" value="TSP1"/>
    <property type="match status" value="3"/>
</dbReference>
<evidence type="ECO:0000256" key="1">
    <source>
        <dbReference type="ARBA" id="ARBA00022737"/>
    </source>
</evidence>
<reference evidence="3" key="1">
    <citation type="journal article" date="2019" name="bioRxiv">
        <title>The Genome of the Zebra Mussel, Dreissena polymorpha: A Resource for Invasive Species Research.</title>
        <authorList>
            <person name="McCartney M.A."/>
            <person name="Auch B."/>
            <person name="Kono T."/>
            <person name="Mallez S."/>
            <person name="Zhang Y."/>
            <person name="Obille A."/>
            <person name="Becker A."/>
            <person name="Abrahante J.E."/>
            <person name="Garbe J."/>
            <person name="Badalamenti J.P."/>
            <person name="Herman A."/>
            <person name="Mangelson H."/>
            <person name="Liachko I."/>
            <person name="Sullivan S."/>
            <person name="Sone E.D."/>
            <person name="Koren S."/>
            <person name="Silverstein K.A.T."/>
            <person name="Beckman K.B."/>
            <person name="Gohl D.M."/>
        </authorList>
    </citation>
    <scope>NUCLEOTIDE SEQUENCE</scope>
    <source>
        <strain evidence="3">Duluth1</strain>
        <tissue evidence="3">Whole animal</tissue>
    </source>
</reference>
<dbReference type="SMART" id="SM00209">
    <property type="entry name" value="TSP1"/>
    <property type="match status" value="3"/>
</dbReference>
<dbReference type="InterPro" id="IPR052065">
    <property type="entry name" value="Compl_asym_regulator"/>
</dbReference>
<evidence type="ECO:0000256" key="2">
    <source>
        <dbReference type="ARBA" id="ARBA00023157"/>
    </source>
</evidence>
<evidence type="ECO:0000313" key="3">
    <source>
        <dbReference type="EMBL" id="KAH3778574.1"/>
    </source>
</evidence>
<reference evidence="3" key="2">
    <citation type="submission" date="2020-11" db="EMBL/GenBank/DDBJ databases">
        <authorList>
            <person name="McCartney M.A."/>
            <person name="Auch B."/>
            <person name="Kono T."/>
            <person name="Mallez S."/>
            <person name="Becker A."/>
            <person name="Gohl D.M."/>
            <person name="Silverstein K.A.T."/>
            <person name="Koren S."/>
            <person name="Bechman K.B."/>
            <person name="Herman A."/>
            <person name="Abrahante J.E."/>
            <person name="Garbe J."/>
        </authorList>
    </citation>
    <scope>NUCLEOTIDE SEQUENCE</scope>
    <source>
        <strain evidence="3">Duluth1</strain>
        <tissue evidence="3">Whole animal</tissue>
    </source>
</reference>
<dbReference type="InterPro" id="IPR000884">
    <property type="entry name" value="TSP1_rpt"/>
</dbReference>
<comment type="caution">
    <text evidence="3">The sequence shown here is derived from an EMBL/GenBank/DDBJ whole genome shotgun (WGS) entry which is preliminary data.</text>
</comment>
<accession>A0A9D4EG68</accession>
<dbReference type="SUPFAM" id="SSF82895">
    <property type="entry name" value="TSP-1 type 1 repeat"/>
    <property type="match status" value="3"/>
</dbReference>
<dbReference type="PANTHER" id="PTHR22906">
    <property type="entry name" value="PROPERDIN"/>
    <property type="match status" value="1"/>
</dbReference>
<sequence>MGTYNPCQSVFTKPLCTWIVIHKQRKLPHILLYNFNKFTFHHYLNDHSTYNSCQFVFSKPLCTWIVLHKQRKLPQIRLDNFNNITFNYYFSDYSTYNPCKSVFSKPLCTRIVLHMKRKFLHILLSVPDWLRVDGHWGSWSVWSLCTYDCHQTRTRAYDNPAPLHGGKDCHGLTTETRDCYTSPCRVDGHWSSWATWSLCTSHCNQTRTRACANPAPLHGRKDCHGPTTDTRDCYTSPCRVDGHGGSWTTWSLCSSHCNQARTRACDNPSPLHGGKDCHGVTIQTHDCYTASCRLKDCSQLLSSSIALPSGVYTLTTPLTHAKEQVYCDMGTGGGGWTTESWDRTATYKCDYDYNVTCPLTVHMIQIHRDMETVRV</sequence>
<gene>
    <name evidence="3" type="ORF">DPMN_180041</name>
</gene>
<organism evidence="3 4">
    <name type="scientific">Dreissena polymorpha</name>
    <name type="common">Zebra mussel</name>
    <name type="synonym">Mytilus polymorpha</name>
    <dbReference type="NCBI Taxonomy" id="45954"/>
    <lineage>
        <taxon>Eukaryota</taxon>
        <taxon>Metazoa</taxon>
        <taxon>Spiralia</taxon>
        <taxon>Lophotrochozoa</taxon>
        <taxon>Mollusca</taxon>
        <taxon>Bivalvia</taxon>
        <taxon>Autobranchia</taxon>
        <taxon>Heteroconchia</taxon>
        <taxon>Euheterodonta</taxon>
        <taxon>Imparidentia</taxon>
        <taxon>Neoheterodontei</taxon>
        <taxon>Myida</taxon>
        <taxon>Dreissenoidea</taxon>
        <taxon>Dreissenidae</taxon>
        <taxon>Dreissena</taxon>
    </lineage>
</organism>
<dbReference type="FunFam" id="2.20.100.10:FF:000002">
    <property type="entry name" value="Unc-5 netrin receptor C"/>
    <property type="match status" value="2"/>
</dbReference>
<dbReference type="SUPFAM" id="SSF56496">
    <property type="entry name" value="Fibrinogen C-terminal domain-like"/>
    <property type="match status" value="1"/>
</dbReference>
<protein>
    <submittedName>
        <fullName evidence="3">Uncharacterized protein</fullName>
    </submittedName>
</protein>
<keyword evidence="1" id="KW-0677">Repeat</keyword>
<dbReference type="InterPro" id="IPR036383">
    <property type="entry name" value="TSP1_rpt_sf"/>
</dbReference>